<dbReference type="GO" id="GO:0003725">
    <property type="term" value="F:double-stranded RNA binding"/>
    <property type="evidence" value="ECO:0007669"/>
    <property type="project" value="InterPro"/>
</dbReference>
<dbReference type="PROSITE" id="PS51163">
    <property type="entry name" value="YRDC"/>
    <property type="match status" value="1"/>
</dbReference>
<protein>
    <submittedName>
        <fullName evidence="2">Threonylcarbamoyl-AMP synthase</fullName>
    </submittedName>
</protein>
<dbReference type="KEGG" id="fax:FUAX_35760"/>
<evidence type="ECO:0000313" key="3">
    <source>
        <dbReference type="Proteomes" id="UP001348817"/>
    </source>
</evidence>
<dbReference type="PANTHER" id="PTHR42828:SF3">
    <property type="entry name" value="THREONYLCARBAMOYL-AMP SYNTHASE"/>
    <property type="match status" value="1"/>
</dbReference>
<sequence length="226" mass="25492">MDRLVRSQRRETEHKRSMAAEFIRLYPENPDPKKITQIVECLRRGGVVIYPTDTIYGVGCDIFSNKAVGKVAQIKGIKPEKHKFSFICHDLSDISKYVKQLHTPLFKLMKKALPGPFTFILQASTGVPKLLQRKKKTVGIRVPDNDIIRAIVAELGHPVLSSSIRDDDEVLEYTTDPELIYEKFRDKVDIVIDGGFGNNVASTVVDCTNGDFEVVREGLGNLEKYL</sequence>
<dbReference type="EMBL" id="AP025314">
    <property type="protein sequence ID" value="BDD11144.1"/>
    <property type="molecule type" value="Genomic_DNA"/>
</dbReference>
<evidence type="ECO:0000259" key="1">
    <source>
        <dbReference type="PROSITE" id="PS51163"/>
    </source>
</evidence>
<proteinExistence type="predicted"/>
<gene>
    <name evidence="2" type="ORF">FUAX_35760</name>
</gene>
<evidence type="ECO:0000313" key="2">
    <source>
        <dbReference type="EMBL" id="BDD11144.1"/>
    </source>
</evidence>
<dbReference type="InterPro" id="IPR006070">
    <property type="entry name" value="Sua5-like_dom"/>
</dbReference>
<dbReference type="AlphaFoldDB" id="A0AAU9CG48"/>
<name>A0AAU9CG48_9BACT</name>
<dbReference type="NCBIfam" id="TIGR00057">
    <property type="entry name" value="L-threonylcarbamoyladenylate synthase"/>
    <property type="match status" value="1"/>
</dbReference>
<dbReference type="Gene3D" id="3.90.870.10">
    <property type="entry name" value="DHBP synthase"/>
    <property type="match status" value="1"/>
</dbReference>
<organism evidence="2 3">
    <name type="scientific">Fulvitalea axinellae</name>
    <dbReference type="NCBI Taxonomy" id="1182444"/>
    <lineage>
        <taxon>Bacteria</taxon>
        <taxon>Pseudomonadati</taxon>
        <taxon>Bacteroidota</taxon>
        <taxon>Cytophagia</taxon>
        <taxon>Cytophagales</taxon>
        <taxon>Persicobacteraceae</taxon>
        <taxon>Fulvitalea</taxon>
    </lineage>
</organism>
<dbReference type="InterPro" id="IPR052532">
    <property type="entry name" value="SUA5_domain"/>
</dbReference>
<dbReference type="PANTHER" id="PTHR42828">
    <property type="entry name" value="DHBP SYNTHASE RIBB-LIKE ALPHA/BETA DOMAIN-CONTAINING PROTEIN"/>
    <property type="match status" value="1"/>
</dbReference>
<dbReference type="Pfam" id="PF01300">
    <property type="entry name" value="Sua5_yciO_yrdC"/>
    <property type="match status" value="1"/>
</dbReference>
<keyword evidence="3" id="KW-1185">Reference proteome</keyword>
<dbReference type="Proteomes" id="UP001348817">
    <property type="component" value="Chromosome"/>
</dbReference>
<dbReference type="InterPro" id="IPR017945">
    <property type="entry name" value="DHBP_synth_RibB-like_a/b_dom"/>
</dbReference>
<dbReference type="SUPFAM" id="SSF55821">
    <property type="entry name" value="YrdC/RibB"/>
    <property type="match status" value="1"/>
</dbReference>
<feature type="domain" description="YrdC-like" evidence="1">
    <location>
        <begin position="32"/>
        <end position="220"/>
    </location>
</feature>
<reference evidence="2 3" key="1">
    <citation type="submission" date="2021-12" db="EMBL/GenBank/DDBJ databases">
        <title>Genome sequencing of bacteria with rrn-lacking chromosome and rrn-plasmid.</title>
        <authorList>
            <person name="Anda M."/>
            <person name="Iwasaki W."/>
        </authorList>
    </citation>
    <scope>NUCLEOTIDE SEQUENCE [LARGE SCALE GENOMIC DNA]</scope>
    <source>
        <strain evidence="2 3">DSM 100852</strain>
    </source>
</reference>
<accession>A0AAU9CG48</accession>